<evidence type="ECO:0000256" key="1">
    <source>
        <dbReference type="SAM" id="Phobius"/>
    </source>
</evidence>
<keyword evidence="1" id="KW-1133">Transmembrane helix</keyword>
<feature type="transmembrane region" description="Helical" evidence="1">
    <location>
        <begin position="31"/>
        <end position="50"/>
    </location>
</feature>
<dbReference type="RefSeq" id="WP_066089790.1">
    <property type="nucleotide sequence ID" value="NZ_LRVM01000010.1"/>
</dbReference>
<feature type="transmembrane region" description="Helical" evidence="1">
    <location>
        <begin position="70"/>
        <end position="90"/>
    </location>
</feature>
<comment type="caution">
    <text evidence="2">The sequence shown here is derived from an EMBL/GenBank/DDBJ whole genome shotgun (WGS) entry which is preliminary data.</text>
</comment>
<keyword evidence="1" id="KW-0472">Membrane</keyword>
<reference evidence="2 3" key="1">
    <citation type="submission" date="2016-01" db="EMBL/GenBank/DDBJ databases">
        <title>Genome sequence of Clostridium neopropionicum X4, DSM-3847.</title>
        <authorList>
            <person name="Poehlein A."/>
            <person name="Beck M.H."/>
            <person name="Bengelsdorf F.R."/>
            <person name="Daniel R."/>
            <person name="Duerre P."/>
        </authorList>
    </citation>
    <scope>NUCLEOTIDE SEQUENCE [LARGE SCALE GENOMIC DNA]</scope>
    <source>
        <strain evidence="2 3">DSM-3847</strain>
    </source>
</reference>
<gene>
    <name evidence="2" type="ORF">CLNEO_25230</name>
</gene>
<sequence length="111" mass="13096">MDERDVIKERIDYISKSDTILYSTINEDIKLSGLTIICCVYCIAVFIFYMIITPYFMKVEIDNASLFSKIIVRVIPVYFILLMVYILKVLKLTKLRKLLKDENKNRETVQT</sequence>
<organism evidence="2 3">
    <name type="scientific">Anaerotignum neopropionicum</name>
    <dbReference type="NCBI Taxonomy" id="36847"/>
    <lineage>
        <taxon>Bacteria</taxon>
        <taxon>Bacillati</taxon>
        <taxon>Bacillota</taxon>
        <taxon>Clostridia</taxon>
        <taxon>Lachnospirales</taxon>
        <taxon>Anaerotignaceae</taxon>
        <taxon>Anaerotignum</taxon>
    </lineage>
</organism>
<evidence type="ECO:0000313" key="3">
    <source>
        <dbReference type="Proteomes" id="UP000070539"/>
    </source>
</evidence>
<keyword evidence="1" id="KW-0812">Transmembrane</keyword>
<proteinExistence type="predicted"/>
<dbReference type="Proteomes" id="UP000070539">
    <property type="component" value="Unassembled WGS sequence"/>
</dbReference>
<accession>A0A136WCE2</accession>
<evidence type="ECO:0000313" key="2">
    <source>
        <dbReference type="EMBL" id="KXL52174.1"/>
    </source>
</evidence>
<dbReference type="AlphaFoldDB" id="A0A136WCE2"/>
<dbReference type="STRING" id="36847.CLNEO_25230"/>
<keyword evidence="3" id="KW-1185">Reference proteome</keyword>
<dbReference type="EMBL" id="LRVM01000010">
    <property type="protein sequence ID" value="KXL52174.1"/>
    <property type="molecule type" value="Genomic_DNA"/>
</dbReference>
<protein>
    <submittedName>
        <fullName evidence="2">Uncharacterized protein</fullName>
    </submittedName>
</protein>
<name>A0A136WCE2_9FIRM</name>